<evidence type="ECO:0000313" key="2">
    <source>
        <dbReference type="Proteomes" id="UP000615446"/>
    </source>
</evidence>
<proteinExistence type="predicted"/>
<comment type="caution">
    <text evidence="1">The sequence shown here is derived from an EMBL/GenBank/DDBJ whole genome shotgun (WGS) entry which is preliminary data.</text>
</comment>
<reference evidence="1" key="1">
    <citation type="submission" date="2019-10" db="EMBL/GenBank/DDBJ databases">
        <title>Conservation and host-specific expression of non-tandemly repeated heterogenous ribosome RNA gene in arbuscular mycorrhizal fungi.</title>
        <authorList>
            <person name="Maeda T."/>
            <person name="Kobayashi Y."/>
            <person name="Nakagawa T."/>
            <person name="Ezawa T."/>
            <person name="Yamaguchi K."/>
            <person name="Bino T."/>
            <person name="Nishimoto Y."/>
            <person name="Shigenobu S."/>
            <person name="Kawaguchi M."/>
        </authorList>
    </citation>
    <scope>NUCLEOTIDE SEQUENCE</scope>
    <source>
        <strain evidence="1">HR1</strain>
    </source>
</reference>
<dbReference type="Proteomes" id="UP000615446">
    <property type="component" value="Unassembled WGS sequence"/>
</dbReference>
<evidence type="ECO:0000313" key="1">
    <source>
        <dbReference type="EMBL" id="GES76500.1"/>
    </source>
</evidence>
<dbReference type="EMBL" id="BLAL01000020">
    <property type="protein sequence ID" value="GES76500.1"/>
    <property type="molecule type" value="Genomic_DNA"/>
</dbReference>
<accession>A0A8H3KZ89</accession>
<name>A0A8H3KZ89_9GLOM</name>
<dbReference type="AlphaFoldDB" id="A0A8H3KZ89"/>
<gene>
    <name evidence="1" type="ORF">RCL2_000390300</name>
</gene>
<sequence length="68" mass="7707">MEGPKCLADDSGSSEIETKKSDLRVKEKAYTFGIEDYLFMNEIIDFNQHIMSEIIISAASINNRTFSL</sequence>
<protein>
    <submittedName>
        <fullName evidence="1">Uncharacterized protein</fullName>
    </submittedName>
</protein>
<organism evidence="1 2">
    <name type="scientific">Rhizophagus clarus</name>
    <dbReference type="NCBI Taxonomy" id="94130"/>
    <lineage>
        <taxon>Eukaryota</taxon>
        <taxon>Fungi</taxon>
        <taxon>Fungi incertae sedis</taxon>
        <taxon>Mucoromycota</taxon>
        <taxon>Glomeromycotina</taxon>
        <taxon>Glomeromycetes</taxon>
        <taxon>Glomerales</taxon>
        <taxon>Glomeraceae</taxon>
        <taxon>Rhizophagus</taxon>
    </lineage>
</organism>